<dbReference type="EMBL" id="JAPEVB010000008">
    <property type="protein sequence ID" value="KAJ4385228.1"/>
    <property type="molecule type" value="Genomic_DNA"/>
</dbReference>
<dbReference type="Proteomes" id="UP001140453">
    <property type="component" value="Unassembled WGS sequence"/>
</dbReference>
<protein>
    <submittedName>
        <fullName evidence="1">Uncharacterized protein</fullName>
    </submittedName>
</protein>
<keyword evidence="2" id="KW-1185">Reference proteome</keyword>
<dbReference type="OrthoDB" id="10588340at2759"/>
<organism evidence="1 2">
    <name type="scientific">Gnomoniopsis smithogilvyi</name>
    <dbReference type="NCBI Taxonomy" id="1191159"/>
    <lineage>
        <taxon>Eukaryota</taxon>
        <taxon>Fungi</taxon>
        <taxon>Dikarya</taxon>
        <taxon>Ascomycota</taxon>
        <taxon>Pezizomycotina</taxon>
        <taxon>Sordariomycetes</taxon>
        <taxon>Sordariomycetidae</taxon>
        <taxon>Diaporthales</taxon>
        <taxon>Gnomoniaceae</taxon>
        <taxon>Gnomoniopsis</taxon>
    </lineage>
</organism>
<accession>A0A9W8YIH2</accession>
<gene>
    <name evidence="1" type="ORF">N0V93_010289</name>
</gene>
<comment type="caution">
    <text evidence="1">The sequence shown here is derived from an EMBL/GenBank/DDBJ whole genome shotgun (WGS) entry which is preliminary data.</text>
</comment>
<evidence type="ECO:0000313" key="2">
    <source>
        <dbReference type="Proteomes" id="UP001140453"/>
    </source>
</evidence>
<sequence length="66" mass="7587">MLYEIQAFDGDSPEEDSLRMSSLQAALIGDVTPLSRWRRTFKTCSAIWRIPQMKKVIKEQLGVSKE</sequence>
<evidence type="ECO:0000313" key="1">
    <source>
        <dbReference type="EMBL" id="KAJ4385228.1"/>
    </source>
</evidence>
<dbReference type="AlphaFoldDB" id="A0A9W8YIH2"/>
<name>A0A9W8YIH2_9PEZI</name>
<proteinExistence type="predicted"/>
<reference evidence="1" key="1">
    <citation type="submission" date="2022-10" db="EMBL/GenBank/DDBJ databases">
        <title>Tapping the CABI collections for fungal endophytes: first genome assemblies for Collariella, Neodidymelliopsis, Ascochyta clinopodiicola, Didymella pomorum, Didymosphaeria variabile, Neocosmospora piperis and Neocucurbitaria cava.</title>
        <authorList>
            <person name="Hill R."/>
        </authorList>
    </citation>
    <scope>NUCLEOTIDE SEQUENCE</scope>
    <source>
        <strain evidence="1">IMI 355082</strain>
    </source>
</reference>